<evidence type="ECO:0000259" key="3">
    <source>
        <dbReference type="PROSITE" id="PS51031"/>
    </source>
</evidence>
<dbReference type="GO" id="GO:0006357">
    <property type="term" value="P:regulation of transcription by RNA polymerase II"/>
    <property type="evidence" value="ECO:0007669"/>
    <property type="project" value="TreeGrafter"/>
</dbReference>
<feature type="domain" description="MADF" evidence="2">
    <location>
        <begin position="5"/>
        <end position="91"/>
    </location>
</feature>
<evidence type="ECO:0000259" key="2">
    <source>
        <dbReference type="PROSITE" id="PS51029"/>
    </source>
</evidence>
<evidence type="ECO:0000256" key="1">
    <source>
        <dbReference type="PROSITE-ProRule" id="PRU00371"/>
    </source>
</evidence>
<dbReference type="GO" id="GO:0005667">
    <property type="term" value="C:transcription regulator complex"/>
    <property type="evidence" value="ECO:0007669"/>
    <property type="project" value="TreeGrafter"/>
</dbReference>
<dbReference type="GeneID" id="108734799"/>
<dbReference type="FunCoup" id="A0A1W4WPL3">
    <property type="interactions" value="22"/>
</dbReference>
<dbReference type="InterPro" id="IPR004210">
    <property type="entry name" value="BESS_motif"/>
</dbReference>
<accession>A0A1W4WPL3</accession>
<organism evidence="4 5">
    <name type="scientific">Agrilus planipennis</name>
    <name type="common">Emerald ash borer</name>
    <name type="synonym">Agrilus marcopoli</name>
    <dbReference type="NCBI Taxonomy" id="224129"/>
    <lineage>
        <taxon>Eukaryota</taxon>
        <taxon>Metazoa</taxon>
        <taxon>Ecdysozoa</taxon>
        <taxon>Arthropoda</taxon>
        <taxon>Hexapoda</taxon>
        <taxon>Insecta</taxon>
        <taxon>Pterygota</taxon>
        <taxon>Neoptera</taxon>
        <taxon>Endopterygota</taxon>
        <taxon>Coleoptera</taxon>
        <taxon>Polyphaga</taxon>
        <taxon>Elateriformia</taxon>
        <taxon>Buprestoidea</taxon>
        <taxon>Buprestidae</taxon>
        <taxon>Agrilinae</taxon>
        <taxon>Agrilus</taxon>
    </lineage>
</organism>
<dbReference type="Proteomes" id="UP000192223">
    <property type="component" value="Unplaced"/>
</dbReference>
<dbReference type="OrthoDB" id="5984255at2759"/>
<dbReference type="AlphaFoldDB" id="A0A1W4WPL3"/>
<dbReference type="PROSITE" id="PS51029">
    <property type="entry name" value="MADF"/>
    <property type="match status" value="1"/>
</dbReference>
<dbReference type="KEGG" id="apln:108734799"/>
<dbReference type="InParanoid" id="A0A1W4WPL3"/>
<name>A0A1W4WPL3_AGRPL</name>
<feature type="domain" description="BESS" evidence="3">
    <location>
        <begin position="183"/>
        <end position="222"/>
    </location>
</feature>
<dbReference type="InterPro" id="IPR039353">
    <property type="entry name" value="TF_Adf1"/>
</dbReference>
<sequence length="237" mass="28020">MNNFQLIKEVAARRLLWDKSDLECEVNDVSKREELWDEIAAKLRAPKQVARTRWKNLRDSYRRLIVKQYETGEEPKWRYFKMMSFLKDAVMSTKPRTLDVSLMSKMAQSSSFGNMLKTEPSEDEYVSFSDINVVDSEETSNLETLLRSCRKKRPSDDCEPEYIEVQGSIENENHIKVMRLSSNDEDLQFLLSLHSHLKKVPPHKKLIVRMKLEKIFYEELYSDQIIEDQEVNNEKDS</sequence>
<dbReference type="Pfam" id="PF10545">
    <property type="entry name" value="MADF_DNA_bdg"/>
    <property type="match status" value="1"/>
</dbReference>
<dbReference type="SMART" id="SM00595">
    <property type="entry name" value="MADF"/>
    <property type="match status" value="1"/>
</dbReference>
<dbReference type="InterPro" id="IPR006578">
    <property type="entry name" value="MADF-dom"/>
</dbReference>
<protein>
    <submittedName>
        <fullName evidence="5">Uncharacterized protein LOC108734799</fullName>
    </submittedName>
</protein>
<dbReference type="GO" id="GO:0005634">
    <property type="term" value="C:nucleus"/>
    <property type="evidence" value="ECO:0007669"/>
    <property type="project" value="UniProtKB-SubCell"/>
</dbReference>
<gene>
    <name evidence="5" type="primary">LOC108734799</name>
</gene>
<dbReference type="STRING" id="224129.A0A1W4WPL3"/>
<dbReference type="GO" id="GO:0003677">
    <property type="term" value="F:DNA binding"/>
    <property type="evidence" value="ECO:0007669"/>
    <property type="project" value="InterPro"/>
</dbReference>
<dbReference type="PANTHER" id="PTHR12243">
    <property type="entry name" value="MADF DOMAIN TRANSCRIPTION FACTOR"/>
    <property type="match status" value="1"/>
</dbReference>
<proteinExistence type="predicted"/>
<reference evidence="5" key="1">
    <citation type="submission" date="2025-08" db="UniProtKB">
        <authorList>
            <consortium name="RefSeq"/>
        </authorList>
    </citation>
    <scope>IDENTIFICATION</scope>
    <source>
        <tissue evidence="5">Entire body</tissue>
    </source>
</reference>
<keyword evidence="1" id="KW-0539">Nucleus</keyword>
<dbReference type="RefSeq" id="XP_018321980.1">
    <property type="nucleotide sequence ID" value="XM_018466478.2"/>
</dbReference>
<dbReference type="Pfam" id="PF02944">
    <property type="entry name" value="BESS"/>
    <property type="match status" value="1"/>
</dbReference>
<dbReference type="PANTHER" id="PTHR12243:SF67">
    <property type="entry name" value="COREPRESSOR OF PANGOLIN, ISOFORM A-RELATED"/>
    <property type="match status" value="1"/>
</dbReference>
<dbReference type="PROSITE" id="PS51031">
    <property type="entry name" value="BESS"/>
    <property type="match status" value="1"/>
</dbReference>
<comment type="subcellular location">
    <subcellularLocation>
        <location evidence="1">Nucleus</location>
    </subcellularLocation>
</comment>
<keyword evidence="4" id="KW-1185">Reference proteome</keyword>
<evidence type="ECO:0000313" key="5">
    <source>
        <dbReference type="RefSeq" id="XP_018321980.1"/>
    </source>
</evidence>
<evidence type="ECO:0000313" key="4">
    <source>
        <dbReference type="Proteomes" id="UP000192223"/>
    </source>
</evidence>